<evidence type="ECO:0000256" key="1">
    <source>
        <dbReference type="ARBA" id="ARBA00004651"/>
    </source>
</evidence>
<comment type="subcellular location">
    <subcellularLocation>
        <location evidence="1">Cell membrane</location>
        <topology evidence="1">Multi-pass membrane protein</topology>
    </subcellularLocation>
</comment>
<keyword evidence="3" id="KW-0813">Transport</keyword>
<keyword evidence="4" id="KW-1003">Cell membrane</keyword>
<organism evidence="9 10">
    <name type="scientific">Limnochorda pilosa</name>
    <dbReference type="NCBI Taxonomy" id="1555112"/>
    <lineage>
        <taxon>Bacteria</taxon>
        <taxon>Bacillati</taxon>
        <taxon>Bacillota</taxon>
        <taxon>Limnochordia</taxon>
        <taxon>Limnochordales</taxon>
        <taxon>Limnochordaceae</taxon>
        <taxon>Limnochorda</taxon>
    </lineage>
</organism>
<dbReference type="GO" id="GO:0015297">
    <property type="term" value="F:antiporter activity"/>
    <property type="evidence" value="ECO:0007669"/>
    <property type="project" value="UniProtKB-KW"/>
</dbReference>
<evidence type="ECO:0000313" key="9">
    <source>
        <dbReference type="EMBL" id="BAS27678.1"/>
    </source>
</evidence>
<dbReference type="InterPro" id="IPR002758">
    <property type="entry name" value="Cation_antiport_E"/>
</dbReference>
<evidence type="ECO:0000256" key="7">
    <source>
        <dbReference type="ARBA" id="ARBA00023136"/>
    </source>
</evidence>
<dbReference type="GO" id="GO:0008324">
    <property type="term" value="F:monoatomic cation transmembrane transporter activity"/>
    <property type="evidence" value="ECO:0007669"/>
    <property type="project" value="InterPro"/>
</dbReference>
<keyword evidence="6 8" id="KW-1133">Transmembrane helix</keyword>
<dbReference type="EMBL" id="AP014924">
    <property type="protein sequence ID" value="BAS27678.1"/>
    <property type="molecule type" value="Genomic_DNA"/>
</dbReference>
<evidence type="ECO:0000256" key="4">
    <source>
        <dbReference type="ARBA" id="ARBA00022475"/>
    </source>
</evidence>
<evidence type="ECO:0000313" key="10">
    <source>
        <dbReference type="Proteomes" id="UP000065807"/>
    </source>
</evidence>
<dbReference type="KEGG" id="lpil:LIP_1834"/>
<dbReference type="AlphaFoldDB" id="A0A0K2SKP9"/>
<dbReference type="GO" id="GO:0005886">
    <property type="term" value="C:plasma membrane"/>
    <property type="evidence" value="ECO:0007669"/>
    <property type="project" value="UniProtKB-SubCell"/>
</dbReference>
<dbReference type="Proteomes" id="UP000065807">
    <property type="component" value="Chromosome"/>
</dbReference>
<dbReference type="RefSeq" id="WP_068136874.1">
    <property type="nucleotide sequence ID" value="NZ_AP014924.1"/>
</dbReference>
<keyword evidence="5 8" id="KW-0812">Transmembrane</keyword>
<dbReference type="STRING" id="1555112.LIP_1834"/>
<evidence type="ECO:0000256" key="5">
    <source>
        <dbReference type="ARBA" id="ARBA00022692"/>
    </source>
</evidence>
<proteinExistence type="inferred from homology"/>
<name>A0A0K2SKP9_LIMPI</name>
<dbReference type="PANTHER" id="PTHR34584">
    <property type="entry name" value="NA(+)/H(+) ANTIPORTER SUBUNIT E1"/>
    <property type="match status" value="1"/>
</dbReference>
<evidence type="ECO:0000256" key="6">
    <source>
        <dbReference type="ARBA" id="ARBA00022989"/>
    </source>
</evidence>
<evidence type="ECO:0000256" key="2">
    <source>
        <dbReference type="ARBA" id="ARBA00006228"/>
    </source>
</evidence>
<accession>A0A0K2SKP9</accession>
<dbReference type="PANTHER" id="PTHR34584:SF1">
    <property type="entry name" value="NA(+)_H(+) ANTIPORTER SUBUNIT E1"/>
    <property type="match status" value="1"/>
</dbReference>
<keyword evidence="10" id="KW-1185">Reference proteome</keyword>
<keyword evidence="3" id="KW-0050">Antiport</keyword>
<gene>
    <name evidence="9" type="ORF">LIP_1834</name>
</gene>
<feature type="transmembrane region" description="Helical" evidence="8">
    <location>
        <begin position="20"/>
        <end position="41"/>
    </location>
</feature>
<reference evidence="10" key="2">
    <citation type="journal article" date="2016" name="Int. J. Syst. Evol. Microbiol.">
        <title>Complete genome sequence and cell structure of Limnochorda pilosa, a Gram-negative spore-former within the phylum Firmicutes.</title>
        <authorList>
            <person name="Watanabe M."/>
            <person name="Kojima H."/>
            <person name="Fukui M."/>
        </authorList>
    </citation>
    <scope>NUCLEOTIDE SEQUENCE [LARGE SCALE GENOMIC DNA]</scope>
    <source>
        <strain evidence="10">HC45</strain>
    </source>
</reference>
<comment type="similarity">
    <text evidence="2">Belongs to the CPA3 antiporters (TC 2.A.63) subunit E family.</text>
</comment>
<evidence type="ECO:0000256" key="3">
    <source>
        <dbReference type="ARBA" id="ARBA00022449"/>
    </source>
</evidence>
<protein>
    <submittedName>
        <fullName evidence="9">Monovalent cation/H+ antiporter subunit E</fullName>
    </submittedName>
</protein>
<dbReference type="OrthoDB" id="9800498at2"/>
<keyword evidence="7 8" id="KW-0472">Membrane</keyword>
<reference evidence="10" key="1">
    <citation type="submission" date="2015-07" db="EMBL/GenBank/DDBJ databases">
        <title>Complete genome sequence and phylogenetic analysis of Limnochorda pilosa.</title>
        <authorList>
            <person name="Watanabe M."/>
            <person name="Kojima H."/>
            <person name="Fukui M."/>
        </authorList>
    </citation>
    <scope>NUCLEOTIDE SEQUENCE [LARGE SCALE GENOMIC DNA]</scope>
    <source>
        <strain evidence="10">HC45</strain>
    </source>
</reference>
<dbReference type="Pfam" id="PF01899">
    <property type="entry name" value="MNHE"/>
    <property type="match status" value="1"/>
</dbReference>
<sequence length="157" mass="17650">MGQLLINLTVAVAWAFFFEPFSWINLLLGYGVGAGLTWLAVRGQGRRFYLVPVWGALRLLGRLVWEQLKSAVWVTRLILDPGGRRQPGIMGVPVAVQEDWHRVAVANMITLTPGTVSVQFSPDRSQLFIHVVDLKAPDDVAASERLFERLVRGVWER</sequence>
<evidence type="ECO:0000256" key="8">
    <source>
        <dbReference type="SAM" id="Phobius"/>
    </source>
</evidence>